<proteinExistence type="predicted"/>
<feature type="compositionally biased region" description="Polar residues" evidence="1">
    <location>
        <begin position="299"/>
        <end position="322"/>
    </location>
</feature>
<keyword evidence="4" id="KW-1185">Reference proteome</keyword>
<dbReference type="EMBL" id="RCHS01001867">
    <property type="protein sequence ID" value="RMX51001.1"/>
    <property type="molecule type" value="Genomic_DNA"/>
</dbReference>
<feature type="region of interest" description="Disordered" evidence="1">
    <location>
        <begin position="294"/>
        <end position="322"/>
    </location>
</feature>
<feature type="region of interest" description="Disordered" evidence="1">
    <location>
        <begin position="257"/>
        <end position="276"/>
    </location>
</feature>
<sequence>MASWKCTGYVILGITIVVLIILLNFDYLPKRRLSEELELTTKSSYRAYISTGRPTERTATGDTAKDDDGKLSVEQYKKQIMNWSCSEKSSSPVDNLPELTFDDVKNFDWNCSGFPSTPQETDDNITTAMCYNYNDPFICVGDPLHCQYKDLSDKRYKTRPKYGEYKYLPKSLWLSVVLHGGVAFLYHPCASTEQKMKLRKLATSCLQRHVITPYERLNPCKPIVMVAWSCFYSSSEVDIEKGKEWIKQKAMKGPATHVTENGQYKDGIKSQAETVSDKHDTLLCPDEMNSMIKSRKGESQSTSGIEQDASQENERQSSQGSISIQNTEEFVIVNERVTSNHKFDTSNAAWALGSVIFLCLVLGGVLFYTRPWQNRDHWWTLDDYNSNTKFSFMKARGLRWKSRTPPNKRTAGYSRLLSAIPEEFEDDI</sequence>
<evidence type="ECO:0000256" key="2">
    <source>
        <dbReference type="SAM" id="Phobius"/>
    </source>
</evidence>
<keyword evidence="2" id="KW-0812">Transmembrane</keyword>
<evidence type="ECO:0000313" key="3">
    <source>
        <dbReference type="EMBL" id="RMX51001.1"/>
    </source>
</evidence>
<organism evidence="3 4">
    <name type="scientific">Pocillopora damicornis</name>
    <name type="common">Cauliflower coral</name>
    <name type="synonym">Millepora damicornis</name>
    <dbReference type="NCBI Taxonomy" id="46731"/>
    <lineage>
        <taxon>Eukaryota</taxon>
        <taxon>Metazoa</taxon>
        <taxon>Cnidaria</taxon>
        <taxon>Anthozoa</taxon>
        <taxon>Hexacorallia</taxon>
        <taxon>Scleractinia</taxon>
        <taxon>Astrocoeniina</taxon>
        <taxon>Pocilloporidae</taxon>
        <taxon>Pocillopora</taxon>
    </lineage>
</organism>
<dbReference type="PANTHER" id="PTHR34179:SF1">
    <property type="entry name" value="TUMOR PROTEIN P53-INDUCIBLE PROTEIN 13"/>
    <property type="match status" value="1"/>
</dbReference>
<dbReference type="OMA" id="HVITPYE"/>
<dbReference type="STRING" id="46731.A0A3M6UBJ3"/>
<reference evidence="3 4" key="1">
    <citation type="journal article" date="2018" name="Sci. Rep.">
        <title>Comparative analysis of the Pocillopora damicornis genome highlights role of immune system in coral evolution.</title>
        <authorList>
            <person name="Cunning R."/>
            <person name="Bay R.A."/>
            <person name="Gillette P."/>
            <person name="Baker A.C."/>
            <person name="Traylor-Knowles N."/>
        </authorList>
    </citation>
    <scope>NUCLEOTIDE SEQUENCE [LARGE SCALE GENOMIC DNA]</scope>
    <source>
        <strain evidence="3">RSMAS</strain>
        <tissue evidence="3">Whole animal</tissue>
    </source>
</reference>
<evidence type="ECO:0000256" key="1">
    <source>
        <dbReference type="SAM" id="MobiDB-lite"/>
    </source>
</evidence>
<dbReference type="Proteomes" id="UP000275408">
    <property type="component" value="Unassembled WGS sequence"/>
</dbReference>
<dbReference type="PANTHER" id="PTHR34179">
    <property type="entry name" value="TUMOR PROTEIN P53-INDUCIBLE PROTEIN 13"/>
    <property type="match status" value="1"/>
</dbReference>
<keyword evidence="2" id="KW-0472">Membrane</keyword>
<gene>
    <name evidence="3" type="ORF">pdam_00013929</name>
</gene>
<name>A0A3M6UBJ3_POCDA</name>
<accession>A0A3M6UBJ3</accession>
<dbReference type="GO" id="GO:0005737">
    <property type="term" value="C:cytoplasm"/>
    <property type="evidence" value="ECO:0007669"/>
    <property type="project" value="TreeGrafter"/>
</dbReference>
<comment type="caution">
    <text evidence="3">The sequence shown here is derived from an EMBL/GenBank/DDBJ whole genome shotgun (WGS) entry which is preliminary data.</text>
</comment>
<keyword evidence="2" id="KW-1133">Transmembrane helix</keyword>
<feature type="transmembrane region" description="Helical" evidence="2">
    <location>
        <begin position="348"/>
        <end position="368"/>
    </location>
</feature>
<protein>
    <submittedName>
        <fullName evidence="3">Uncharacterized protein</fullName>
    </submittedName>
</protein>
<dbReference type="OrthoDB" id="5960270at2759"/>
<dbReference type="AlphaFoldDB" id="A0A3M6UBJ3"/>
<evidence type="ECO:0000313" key="4">
    <source>
        <dbReference type="Proteomes" id="UP000275408"/>
    </source>
</evidence>
<dbReference type="Pfam" id="PF11303">
    <property type="entry name" value="DUF3105"/>
    <property type="match status" value="1"/>
</dbReference>
<feature type="transmembrane region" description="Helical" evidence="2">
    <location>
        <begin position="6"/>
        <end position="25"/>
    </location>
</feature>
<dbReference type="InterPro" id="IPR021454">
    <property type="entry name" value="DUF3105"/>
</dbReference>